<keyword evidence="4" id="KW-1185">Reference proteome</keyword>
<gene>
    <name evidence="3" type="ORF">VTL71DRAFT_6247</name>
</gene>
<dbReference type="Proteomes" id="UP001595075">
    <property type="component" value="Unassembled WGS sequence"/>
</dbReference>
<evidence type="ECO:0000313" key="4">
    <source>
        <dbReference type="Proteomes" id="UP001595075"/>
    </source>
</evidence>
<comment type="caution">
    <text evidence="3">The sequence shown here is derived from an EMBL/GenBank/DDBJ whole genome shotgun (WGS) entry which is preliminary data.</text>
</comment>
<feature type="domain" description="DUF7726" evidence="2">
    <location>
        <begin position="88"/>
        <end position="158"/>
    </location>
</feature>
<feature type="region of interest" description="Disordered" evidence="1">
    <location>
        <begin position="1"/>
        <end position="67"/>
    </location>
</feature>
<dbReference type="InterPro" id="IPR056143">
    <property type="entry name" value="DUF7726"/>
</dbReference>
<evidence type="ECO:0000313" key="3">
    <source>
        <dbReference type="EMBL" id="KAL2063175.1"/>
    </source>
</evidence>
<sequence length="321" mass="35577">MPPSYQYTYDLTDAPRQPLAPTNINSILNPAPAYSYPGRPCTAADAAPSNKRKASVHDDGDGDEGVLHKRKTLRHLEDEDDPDEGIYVTQNCDQIRRKIHSFINSGEMKVGEFQQAIGVNSKGYSLFMGQSGPNKGSGSNTYLEAFKFFKRREDQGIKIAAPKKKAKTATAASEGSAALDAIQLEGEADCSVPIFDSCDEVRKKIRAYLAAGHSTQAEFLREIAKPFHDGRKIQSKVLNDFLGKRGAYSGNTSAVFYGAYVFFEKLRLRDGKPKSKHRLDMEKAHPGKGMDTKRRRDFVTCMKGEKPYTDSLGQLHIAGRF</sequence>
<feature type="domain" description="DUF7726" evidence="2">
    <location>
        <begin position="193"/>
        <end position="272"/>
    </location>
</feature>
<protein>
    <recommendedName>
        <fullName evidence="2">DUF7726 domain-containing protein</fullName>
    </recommendedName>
</protein>
<reference evidence="3 4" key="1">
    <citation type="journal article" date="2024" name="Commun. Biol.">
        <title>Comparative genomic analysis of thermophilic fungi reveals convergent evolutionary adaptations and gene losses.</title>
        <authorList>
            <person name="Steindorff A.S."/>
            <person name="Aguilar-Pontes M.V."/>
            <person name="Robinson A.J."/>
            <person name="Andreopoulos B."/>
            <person name="LaButti K."/>
            <person name="Kuo A."/>
            <person name="Mondo S."/>
            <person name="Riley R."/>
            <person name="Otillar R."/>
            <person name="Haridas S."/>
            <person name="Lipzen A."/>
            <person name="Grimwood J."/>
            <person name="Schmutz J."/>
            <person name="Clum A."/>
            <person name="Reid I.D."/>
            <person name="Moisan M.C."/>
            <person name="Butler G."/>
            <person name="Nguyen T.T.M."/>
            <person name="Dewar K."/>
            <person name="Conant G."/>
            <person name="Drula E."/>
            <person name="Henrissat B."/>
            <person name="Hansel C."/>
            <person name="Singer S."/>
            <person name="Hutchinson M.I."/>
            <person name="de Vries R.P."/>
            <person name="Natvig D.O."/>
            <person name="Powell A.J."/>
            <person name="Tsang A."/>
            <person name="Grigoriev I.V."/>
        </authorList>
    </citation>
    <scope>NUCLEOTIDE SEQUENCE [LARGE SCALE GENOMIC DNA]</scope>
    <source>
        <strain evidence="3 4">CBS 494.80</strain>
    </source>
</reference>
<dbReference type="EMBL" id="JAZHXI010000016">
    <property type="protein sequence ID" value="KAL2063175.1"/>
    <property type="molecule type" value="Genomic_DNA"/>
</dbReference>
<dbReference type="Pfam" id="PF24852">
    <property type="entry name" value="DUF7726"/>
    <property type="match status" value="2"/>
</dbReference>
<dbReference type="PANTHER" id="PTHR42339">
    <property type="entry name" value="HISTONE H1"/>
    <property type="match status" value="1"/>
</dbReference>
<organism evidence="3 4">
    <name type="scientific">Oculimacula yallundae</name>
    <dbReference type="NCBI Taxonomy" id="86028"/>
    <lineage>
        <taxon>Eukaryota</taxon>
        <taxon>Fungi</taxon>
        <taxon>Dikarya</taxon>
        <taxon>Ascomycota</taxon>
        <taxon>Pezizomycotina</taxon>
        <taxon>Leotiomycetes</taxon>
        <taxon>Helotiales</taxon>
        <taxon>Ploettnerulaceae</taxon>
        <taxon>Oculimacula</taxon>
    </lineage>
</organism>
<evidence type="ECO:0000259" key="2">
    <source>
        <dbReference type="Pfam" id="PF24852"/>
    </source>
</evidence>
<accession>A0ABR4BZU7</accession>
<proteinExistence type="predicted"/>
<evidence type="ECO:0000256" key="1">
    <source>
        <dbReference type="SAM" id="MobiDB-lite"/>
    </source>
</evidence>
<name>A0ABR4BZU7_9HELO</name>
<dbReference type="PANTHER" id="PTHR42339:SF1">
    <property type="entry name" value="HISTONE H1"/>
    <property type="match status" value="1"/>
</dbReference>